<name>A0A3S2TSJ8_9BACI</name>
<comment type="caution">
    <text evidence="1">The sequence shown here is derived from an EMBL/GenBank/DDBJ whole genome shotgun (WGS) entry which is preliminary data.</text>
</comment>
<protein>
    <submittedName>
        <fullName evidence="1">Uncharacterized protein</fullName>
    </submittedName>
</protein>
<evidence type="ECO:0000313" key="1">
    <source>
        <dbReference type="EMBL" id="RVT59490.1"/>
    </source>
</evidence>
<evidence type="ECO:0000313" key="2">
    <source>
        <dbReference type="Proteomes" id="UP000288024"/>
    </source>
</evidence>
<sequence length="199" mass="22881">MLKLVVNNTTNQENTEEKLTCRNSCEYYDEITESCSIKSNVNVDSTYEVLGCTHFLSKIVPDENYERPKPKALNNIDDDSMLKEVLEQKAILDASKYPMKPDLDATWFVAPCGTYGCWIINGSANKFSIVKDVDEVEKRWHANVYRSPIPLHDHKSSLGLASRIAWVVDEEGYGQYALIFNGDITKTRYPRPRNWKRSY</sequence>
<accession>A0A3S2TSJ8</accession>
<dbReference type="Proteomes" id="UP000288024">
    <property type="component" value="Unassembled WGS sequence"/>
</dbReference>
<reference evidence="1 2" key="1">
    <citation type="submission" date="2019-01" db="EMBL/GenBank/DDBJ databases">
        <title>Bacillus sp. M5HDSG1-1, whole genome shotgun sequence.</title>
        <authorList>
            <person name="Tuo L."/>
        </authorList>
    </citation>
    <scope>NUCLEOTIDE SEQUENCE [LARGE SCALE GENOMIC DNA]</scope>
    <source>
        <strain evidence="1 2">M5HDSG1-1</strain>
    </source>
</reference>
<keyword evidence="2" id="KW-1185">Reference proteome</keyword>
<dbReference type="AlphaFoldDB" id="A0A3S2TSJ8"/>
<dbReference type="RefSeq" id="WP_127739886.1">
    <property type="nucleotide sequence ID" value="NZ_CAJCKN010000005.1"/>
</dbReference>
<dbReference type="GeneID" id="87619133"/>
<organism evidence="1 2">
    <name type="scientific">Niallia taxi</name>
    <dbReference type="NCBI Taxonomy" id="2499688"/>
    <lineage>
        <taxon>Bacteria</taxon>
        <taxon>Bacillati</taxon>
        <taxon>Bacillota</taxon>
        <taxon>Bacilli</taxon>
        <taxon>Bacillales</taxon>
        <taxon>Bacillaceae</taxon>
        <taxon>Niallia</taxon>
    </lineage>
</organism>
<proteinExistence type="predicted"/>
<gene>
    <name evidence="1" type="ORF">EM808_19540</name>
</gene>
<dbReference type="EMBL" id="RZTZ01000009">
    <property type="protein sequence ID" value="RVT59490.1"/>
    <property type="molecule type" value="Genomic_DNA"/>
</dbReference>